<protein>
    <submittedName>
        <fullName evidence="2">Uncharacterized protein</fullName>
    </submittedName>
</protein>
<dbReference type="AlphaFoldDB" id="A0A0D3IX50"/>
<reference evidence="3" key="1">
    <citation type="journal article" date="2013" name="Nature">
        <title>Pan genome of the phytoplankton Emiliania underpins its global distribution.</title>
        <authorList>
            <person name="Read B.A."/>
            <person name="Kegel J."/>
            <person name="Klute M.J."/>
            <person name="Kuo A."/>
            <person name="Lefebvre S.C."/>
            <person name="Maumus F."/>
            <person name="Mayer C."/>
            <person name="Miller J."/>
            <person name="Monier A."/>
            <person name="Salamov A."/>
            <person name="Young J."/>
            <person name="Aguilar M."/>
            <person name="Claverie J.M."/>
            <person name="Frickenhaus S."/>
            <person name="Gonzalez K."/>
            <person name="Herman E.K."/>
            <person name="Lin Y.C."/>
            <person name="Napier J."/>
            <person name="Ogata H."/>
            <person name="Sarno A.F."/>
            <person name="Shmutz J."/>
            <person name="Schroeder D."/>
            <person name="de Vargas C."/>
            <person name="Verret F."/>
            <person name="von Dassow P."/>
            <person name="Valentin K."/>
            <person name="Van de Peer Y."/>
            <person name="Wheeler G."/>
            <person name="Dacks J.B."/>
            <person name="Delwiche C.F."/>
            <person name="Dyhrman S.T."/>
            <person name="Glockner G."/>
            <person name="John U."/>
            <person name="Richards T."/>
            <person name="Worden A.Z."/>
            <person name="Zhang X."/>
            <person name="Grigoriev I.V."/>
            <person name="Allen A.E."/>
            <person name="Bidle K."/>
            <person name="Borodovsky M."/>
            <person name="Bowler C."/>
            <person name="Brownlee C."/>
            <person name="Cock J.M."/>
            <person name="Elias M."/>
            <person name="Gladyshev V.N."/>
            <person name="Groth M."/>
            <person name="Guda C."/>
            <person name="Hadaegh A."/>
            <person name="Iglesias-Rodriguez M.D."/>
            <person name="Jenkins J."/>
            <person name="Jones B.M."/>
            <person name="Lawson T."/>
            <person name="Leese F."/>
            <person name="Lindquist E."/>
            <person name="Lobanov A."/>
            <person name="Lomsadze A."/>
            <person name="Malik S.B."/>
            <person name="Marsh M.E."/>
            <person name="Mackinder L."/>
            <person name="Mock T."/>
            <person name="Mueller-Roeber B."/>
            <person name="Pagarete A."/>
            <person name="Parker M."/>
            <person name="Probert I."/>
            <person name="Quesneville H."/>
            <person name="Raines C."/>
            <person name="Rensing S.A."/>
            <person name="Riano-Pachon D.M."/>
            <person name="Richier S."/>
            <person name="Rokitta S."/>
            <person name="Shiraiwa Y."/>
            <person name="Soanes D.M."/>
            <person name="van der Giezen M."/>
            <person name="Wahlund T.M."/>
            <person name="Williams B."/>
            <person name="Wilson W."/>
            <person name="Wolfe G."/>
            <person name="Wurch L.L."/>
        </authorList>
    </citation>
    <scope>NUCLEOTIDE SEQUENCE</scope>
</reference>
<dbReference type="KEGG" id="ehx:EMIHUDRAFT_245554"/>
<keyword evidence="3" id="KW-1185">Reference proteome</keyword>
<feature type="compositionally biased region" description="Polar residues" evidence="1">
    <location>
        <begin position="47"/>
        <end position="58"/>
    </location>
</feature>
<dbReference type="HOGENOM" id="CLU_2228262_0_0_1"/>
<reference evidence="2" key="2">
    <citation type="submission" date="2024-10" db="UniProtKB">
        <authorList>
            <consortium name="EnsemblProtists"/>
        </authorList>
    </citation>
    <scope>IDENTIFICATION</scope>
</reference>
<feature type="region of interest" description="Disordered" evidence="1">
    <location>
        <begin position="32"/>
        <end position="61"/>
    </location>
</feature>
<evidence type="ECO:0000313" key="2">
    <source>
        <dbReference type="EnsemblProtists" id="EOD15835"/>
    </source>
</evidence>
<feature type="region of interest" description="Disordered" evidence="1">
    <location>
        <begin position="77"/>
        <end position="106"/>
    </location>
</feature>
<name>A0A0D3IX50_EMIH1</name>
<dbReference type="RefSeq" id="XP_005768264.1">
    <property type="nucleotide sequence ID" value="XM_005768207.1"/>
</dbReference>
<dbReference type="EnsemblProtists" id="EOD15835">
    <property type="protein sequence ID" value="EOD15835"/>
    <property type="gene ID" value="EMIHUDRAFT_245554"/>
</dbReference>
<organism evidence="2 3">
    <name type="scientific">Emiliania huxleyi (strain CCMP1516)</name>
    <dbReference type="NCBI Taxonomy" id="280463"/>
    <lineage>
        <taxon>Eukaryota</taxon>
        <taxon>Haptista</taxon>
        <taxon>Haptophyta</taxon>
        <taxon>Prymnesiophyceae</taxon>
        <taxon>Isochrysidales</taxon>
        <taxon>Noelaerhabdaceae</taxon>
        <taxon>Emiliania</taxon>
    </lineage>
</organism>
<dbReference type="Proteomes" id="UP000013827">
    <property type="component" value="Unassembled WGS sequence"/>
</dbReference>
<evidence type="ECO:0000256" key="1">
    <source>
        <dbReference type="SAM" id="MobiDB-lite"/>
    </source>
</evidence>
<dbReference type="GeneID" id="17261984"/>
<sequence>MTSLPCVAGAGRWTVGCEDGRICARRGEHSGALQGLEASTGLDRPRQASTGLDPNSGRSVAEWDPSLKRATDACVLASNNASPAQSRRGAPGGMLNRPTPRRLRRS</sequence>
<evidence type="ECO:0000313" key="3">
    <source>
        <dbReference type="Proteomes" id="UP000013827"/>
    </source>
</evidence>
<accession>A0A0D3IX50</accession>
<dbReference type="PaxDb" id="2903-EOD15835"/>
<proteinExistence type="predicted"/>